<dbReference type="PANTHER" id="PTHR10587">
    <property type="entry name" value="GLYCOSYL TRANSFERASE-RELATED"/>
    <property type="match status" value="1"/>
</dbReference>
<keyword evidence="2" id="KW-0378">Hydrolase</keyword>
<sequence>MIRFYKTPYLLRKLLPGYTWHREAGEKKLYLTFDDGPIPEVTPWVLEQLAIYKAKATFFCVGDNLVKHPEVARLALAQGHVLGNHTFHHLKGWQTSFEKYVENTALCQAELDALQPNPKVRLFRPPYGRISTAQAAALRQSYELIMWDTLTNDYDATLSPEKCLENAIRHTQSGSIIVFHDSLKAQRNMQYALPRFLGHFSRLGYAFETL</sequence>
<dbReference type="PANTHER" id="PTHR10587:SF133">
    <property type="entry name" value="CHITIN DEACETYLASE 1-RELATED"/>
    <property type="match status" value="1"/>
</dbReference>
<dbReference type="InterPro" id="IPR050248">
    <property type="entry name" value="Polysacc_deacetylase_ArnD"/>
</dbReference>
<reference evidence="5" key="1">
    <citation type="journal article" date="2019" name="Int. J. Syst. Evol. Microbiol.">
        <title>The Global Catalogue of Microorganisms (GCM) 10K type strain sequencing project: providing services to taxonomists for standard genome sequencing and annotation.</title>
        <authorList>
            <consortium name="The Broad Institute Genomics Platform"/>
            <consortium name="The Broad Institute Genome Sequencing Center for Infectious Disease"/>
            <person name="Wu L."/>
            <person name="Ma J."/>
        </authorList>
    </citation>
    <scope>NUCLEOTIDE SEQUENCE [LARGE SCALE GENOMIC DNA]</scope>
    <source>
        <strain evidence="5">JCM 17926</strain>
    </source>
</reference>
<dbReference type="PROSITE" id="PS51677">
    <property type="entry name" value="NODB"/>
    <property type="match status" value="1"/>
</dbReference>
<dbReference type="InterPro" id="IPR002509">
    <property type="entry name" value="NODB_dom"/>
</dbReference>
<feature type="domain" description="NodB homology" evidence="3">
    <location>
        <begin position="27"/>
        <end position="208"/>
    </location>
</feature>
<comment type="caution">
    <text evidence="4">The sequence shown here is derived from an EMBL/GenBank/DDBJ whole genome shotgun (WGS) entry which is preliminary data.</text>
</comment>
<organism evidence="4 5">
    <name type="scientific">Pontibacter saemangeumensis</name>
    <dbReference type="NCBI Taxonomy" id="1084525"/>
    <lineage>
        <taxon>Bacteria</taxon>
        <taxon>Pseudomonadati</taxon>
        <taxon>Bacteroidota</taxon>
        <taxon>Cytophagia</taxon>
        <taxon>Cytophagales</taxon>
        <taxon>Hymenobacteraceae</taxon>
        <taxon>Pontibacter</taxon>
    </lineage>
</organism>
<dbReference type="RefSeq" id="WP_345160378.1">
    <property type="nucleotide sequence ID" value="NZ_BAABHC010000016.1"/>
</dbReference>
<evidence type="ECO:0000259" key="3">
    <source>
        <dbReference type="PROSITE" id="PS51677"/>
    </source>
</evidence>
<dbReference type="Gene3D" id="3.20.20.370">
    <property type="entry name" value="Glycoside hydrolase/deacetylase"/>
    <property type="match status" value="1"/>
</dbReference>
<evidence type="ECO:0000256" key="2">
    <source>
        <dbReference type="ARBA" id="ARBA00022801"/>
    </source>
</evidence>
<dbReference type="Proteomes" id="UP001500552">
    <property type="component" value="Unassembled WGS sequence"/>
</dbReference>
<name>A0ABP8LXD3_9BACT</name>
<accession>A0ABP8LXD3</accession>
<dbReference type="Pfam" id="PF01522">
    <property type="entry name" value="Polysacc_deac_1"/>
    <property type="match status" value="1"/>
</dbReference>
<evidence type="ECO:0000256" key="1">
    <source>
        <dbReference type="ARBA" id="ARBA00022723"/>
    </source>
</evidence>
<keyword evidence="5" id="KW-1185">Reference proteome</keyword>
<dbReference type="CDD" id="cd10917">
    <property type="entry name" value="CE4_NodB_like_6s_7s"/>
    <property type="match status" value="1"/>
</dbReference>
<dbReference type="InterPro" id="IPR011330">
    <property type="entry name" value="Glyco_hydro/deAcase_b/a-brl"/>
</dbReference>
<protein>
    <submittedName>
        <fullName evidence="4">Polysaccharide deacetylase family protein</fullName>
    </submittedName>
</protein>
<dbReference type="EMBL" id="BAABHC010000016">
    <property type="protein sequence ID" value="GAA4437124.1"/>
    <property type="molecule type" value="Genomic_DNA"/>
</dbReference>
<evidence type="ECO:0000313" key="4">
    <source>
        <dbReference type="EMBL" id="GAA4437124.1"/>
    </source>
</evidence>
<dbReference type="SUPFAM" id="SSF88713">
    <property type="entry name" value="Glycoside hydrolase/deacetylase"/>
    <property type="match status" value="1"/>
</dbReference>
<proteinExistence type="predicted"/>
<gene>
    <name evidence="4" type="ORF">GCM10023188_30980</name>
</gene>
<evidence type="ECO:0000313" key="5">
    <source>
        <dbReference type="Proteomes" id="UP001500552"/>
    </source>
</evidence>
<keyword evidence="1" id="KW-0479">Metal-binding</keyword>